<evidence type="ECO:0000313" key="10">
    <source>
        <dbReference type="EMBL" id="RAM03688.1"/>
    </source>
</evidence>
<dbReference type="PANTHER" id="PTHR47637:SF1">
    <property type="entry name" value="CHAPERONE SURA"/>
    <property type="match status" value="1"/>
</dbReference>
<dbReference type="EMBL" id="QLNI01000002">
    <property type="protein sequence ID" value="RAM03688.1"/>
    <property type="molecule type" value="Genomic_DNA"/>
</dbReference>
<dbReference type="GO" id="GO:0003755">
    <property type="term" value="F:peptidyl-prolyl cis-trans isomerase activity"/>
    <property type="evidence" value="ECO:0007669"/>
    <property type="project" value="UniProtKB-KW"/>
</dbReference>
<protein>
    <submittedName>
        <fullName evidence="10">Parvulin peptidyl-prolyl isomerase</fullName>
    </submittedName>
</protein>
<evidence type="ECO:0000256" key="5">
    <source>
        <dbReference type="ARBA" id="ARBA00023235"/>
    </source>
</evidence>
<evidence type="ECO:0000256" key="6">
    <source>
        <dbReference type="PROSITE-ProRule" id="PRU00278"/>
    </source>
</evidence>
<dbReference type="InterPro" id="IPR015391">
    <property type="entry name" value="SurA_N"/>
</dbReference>
<keyword evidence="12" id="KW-1185">Reference proteome</keyword>
<keyword evidence="3 6" id="KW-0697">Rotamase</keyword>
<dbReference type="Pfam" id="PF13145">
    <property type="entry name" value="Rotamase_2"/>
    <property type="match status" value="1"/>
</dbReference>
<dbReference type="SUPFAM" id="SSF54534">
    <property type="entry name" value="FKBP-like"/>
    <property type="match status" value="1"/>
</dbReference>
<keyword evidence="5 6" id="KW-0413">Isomerase</keyword>
<evidence type="ECO:0000313" key="11">
    <source>
        <dbReference type="Proteomes" id="UP000248798"/>
    </source>
</evidence>
<dbReference type="Proteomes" id="UP000293902">
    <property type="component" value="Chromosome"/>
</dbReference>
<dbReference type="InterPro" id="IPR046357">
    <property type="entry name" value="PPIase_dom_sf"/>
</dbReference>
<dbReference type="InterPro" id="IPR050280">
    <property type="entry name" value="OMP_Chaperone_SurA"/>
</dbReference>
<keyword evidence="2" id="KW-0574">Periplasm</keyword>
<dbReference type="PANTHER" id="PTHR47637">
    <property type="entry name" value="CHAPERONE SURA"/>
    <property type="match status" value="1"/>
</dbReference>
<proteinExistence type="predicted"/>
<accession>A0A328FGH1</accession>
<dbReference type="Pfam" id="PF09312">
    <property type="entry name" value="SurA_N"/>
    <property type="match status" value="1"/>
</dbReference>
<feature type="domain" description="PpiC" evidence="8">
    <location>
        <begin position="178"/>
        <end position="267"/>
    </location>
</feature>
<dbReference type="InterPro" id="IPR027304">
    <property type="entry name" value="Trigger_fact/SurA_dom_sf"/>
</dbReference>
<dbReference type="EMBL" id="CP036313">
    <property type="protein sequence ID" value="QBH13436.1"/>
    <property type="molecule type" value="Genomic_DNA"/>
</dbReference>
<evidence type="ECO:0000256" key="4">
    <source>
        <dbReference type="ARBA" id="ARBA00023186"/>
    </source>
</evidence>
<name>A0A328FGH1_9BACT</name>
<keyword evidence="1 7" id="KW-0732">Signal</keyword>
<dbReference type="Proteomes" id="UP000248798">
    <property type="component" value="Unassembled WGS sequence"/>
</dbReference>
<evidence type="ECO:0000313" key="12">
    <source>
        <dbReference type="Proteomes" id="UP000293902"/>
    </source>
</evidence>
<reference evidence="9 12" key="2">
    <citation type="submission" date="2019-02" db="EMBL/GenBank/DDBJ databases">
        <title>Complete genome sequence of Desulfobacter hydrogenophilus AcRS1.</title>
        <authorList>
            <person name="Marietou A."/>
            <person name="Lund M.B."/>
            <person name="Marshall I.P.G."/>
            <person name="Schreiber L."/>
            <person name="Jorgensen B."/>
        </authorList>
    </citation>
    <scope>NUCLEOTIDE SEQUENCE [LARGE SCALE GENOMIC DNA]</scope>
    <source>
        <strain evidence="9 12">AcRS1</strain>
    </source>
</reference>
<dbReference type="InterPro" id="IPR000297">
    <property type="entry name" value="PPIase_PpiC"/>
</dbReference>
<dbReference type="Gene3D" id="1.10.4030.10">
    <property type="entry name" value="Porin chaperone SurA, peptide-binding domain"/>
    <property type="match status" value="1"/>
</dbReference>
<dbReference type="OrthoDB" id="14196at2"/>
<evidence type="ECO:0000313" key="9">
    <source>
        <dbReference type="EMBL" id="QBH13436.1"/>
    </source>
</evidence>
<reference evidence="10 11" key="1">
    <citation type="submission" date="2018-06" db="EMBL/GenBank/DDBJ databases">
        <title>Complete Genome Sequence of Desulfobacter hydrogenophilus (DSM3380).</title>
        <authorList>
            <person name="Marietou A."/>
            <person name="Schreiber L."/>
            <person name="Marshall I."/>
            <person name="Jorgensen B."/>
        </authorList>
    </citation>
    <scope>NUCLEOTIDE SEQUENCE [LARGE SCALE GENOMIC DNA]</scope>
    <source>
        <strain evidence="10 11">DSM 3380</strain>
    </source>
</reference>
<dbReference type="Gene3D" id="3.10.50.40">
    <property type="match status" value="1"/>
</dbReference>
<evidence type="ECO:0000256" key="7">
    <source>
        <dbReference type="SAM" id="SignalP"/>
    </source>
</evidence>
<evidence type="ECO:0000256" key="2">
    <source>
        <dbReference type="ARBA" id="ARBA00022764"/>
    </source>
</evidence>
<dbReference type="SUPFAM" id="SSF109998">
    <property type="entry name" value="Triger factor/SurA peptide-binding domain-like"/>
    <property type="match status" value="1"/>
</dbReference>
<dbReference type="PROSITE" id="PS50198">
    <property type="entry name" value="PPIC_PPIASE_2"/>
    <property type="match status" value="1"/>
</dbReference>
<organism evidence="10 11">
    <name type="scientific">Desulfobacter hydrogenophilus</name>
    <dbReference type="NCBI Taxonomy" id="2291"/>
    <lineage>
        <taxon>Bacteria</taxon>
        <taxon>Pseudomonadati</taxon>
        <taxon>Thermodesulfobacteriota</taxon>
        <taxon>Desulfobacteria</taxon>
        <taxon>Desulfobacterales</taxon>
        <taxon>Desulfobacteraceae</taxon>
        <taxon>Desulfobacter</taxon>
    </lineage>
</organism>
<gene>
    <name evidence="10" type="ORF">DO021_01115</name>
    <name evidence="9" type="ORF">EYB58_11185</name>
</gene>
<dbReference type="RefSeq" id="WP_111952878.1">
    <property type="nucleotide sequence ID" value="NZ_CP036313.1"/>
</dbReference>
<dbReference type="AlphaFoldDB" id="A0A328FGH1"/>
<keyword evidence="4" id="KW-0143">Chaperone</keyword>
<sequence length="314" mass="35297">MEKKRNIILIIFLLGLFGAANCLAQEVVDRIVAIVNDDIVTLSQLDMAAAPYRKNIDTSQESSARKKEMTAQMHTQVLNQLVESSLVIQEAERMGITVDDADVDRAVENFKKEHNLDQESLKLGLAAQGITLEQYRENIKEQILQSMIVSRAVRAKIVVTDEEIKAYYDTHYQEFKAKKKYHLKNIIVKDATALSMVQGKLENKVDFSQVAKDDSIGSNASSGGELGTFDISSFSNEIKVALEGVGKGQYTKPVDMGDSFQILYVADIILLGQGPVQKEVEKQIQDILYREYGETQFKKWMEDLKNSAHIKIML</sequence>
<evidence type="ECO:0000256" key="3">
    <source>
        <dbReference type="ARBA" id="ARBA00023110"/>
    </source>
</evidence>
<evidence type="ECO:0000256" key="1">
    <source>
        <dbReference type="ARBA" id="ARBA00022729"/>
    </source>
</evidence>
<feature type="signal peptide" evidence="7">
    <location>
        <begin position="1"/>
        <end position="24"/>
    </location>
</feature>
<feature type="chain" id="PRO_5030062986" evidence="7">
    <location>
        <begin position="25"/>
        <end position="314"/>
    </location>
</feature>
<evidence type="ECO:0000259" key="8">
    <source>
        <dbReference type="PROSITE" id="PS50198"/>
    </source>
</evidence>